<feature type="compositionally biased region" description="Basic and acidic residues" evidence="2">
    <location>
        <begin position="1212"/>
        <end position="1222"/>
    </location>
</feature>
<evidence type="ECO:0000313" key="5">
    <source>
        <dbReference type="EMBL" id="CAF9920322.1"/>
    </source>
</evidence>
<dbReference type="EMBL" id="CAJPDT010000025">
    <property type="protein sequence ID" value="CAF9920322.1"/>
    <property type="molecule type" value="Genomic_DNA"/>
</dbReference>
<feature type="compositionally biased region" description="Basic and acidic residues" evidence="2">
    <location>
        <begin position="1169"/>
        <end position="1197"/>
    </location>
</feature>
<sequence>MELPQAVIAQAEAAAASNQREDSPGHSQPASDQTPEASGSKDKHSRSSANGKKYAYLVSSPAASGIAGNQSSDAQPSESTEQPIEQIPQVAYGTQLGQVDFSQDGFDTKAKVADDGRLNININQKTRGLSDLLVPALRSQLNLHQVEQPADHPPGYTPPALSGLAGQAPPPPLNVVIHVVGSRGDVQPFIALGKDLKETYGHRVRLATHGTFRQFVEENGLEFFSIGGDPAELMAFMVKNPGLMPGMDSLRSGDVGKRRKGMYEIVQGCWRSCIEVGDGTGIRASDDYLDSRSSLDSGVAMDGDPSAKPFVADAIIANPPSFAHIHCAEKLGIPLHLMFTMPWSPTQAFPHPLANIQSSNADTSITNFMSYALVEMMTWQGLGDIINRFREKSLNLEPVSLMWAPGMASRLRIPYTYCWSPALIPKPKDWGPHISISGFYFLSLASSFTPEPDLATFLAAGPPPVYIGFGSIVVDDPNGMTKLIFEAVKKTGQRALVSKGWGGFGADAVGIPDDVFMLGNVPHDWLFRHVSCVVHHGGAGTTAAGIALGKPTVIVPFFGDQPFWGAMVARAGAGPSPIPSKQLTADKLAAAILEALKPTTLQRAQALGAQIDSEKGTEVGAQTFHEKLDVDSMRCLVSPSRAAVWRVKRTTIRLSAFAATTLFNENLLDFNNLKLYRPREYDSEDGPWDPISGGASALLGTLGSLMMGFADFPVEILRALRIKPSASENNVDPEAAVPSAGKGEESANSSKISLESAPTGIGNREDSIDPASPLRTSDSHEAPLSPTDTDRQNPTRPESRSHRPNSMKMALKGSLPRSSSRNSSPNRQAPHHRRSLSGSQAGQISLEAAVGAGKSIKQIVGAGLKSPMDFTLNLARGFHNAPKLYGDESVRQADKVTGLQSGLKAAGKEFGFGFYDGISGLVTQPLEGAKKEGMAGLIKGFGKGIGGVVLKPGAAIWGLPGYTFKGIYKELQKHLGSSVQNYIVAARTAQGYDEWHTSSQEERLDVVSRWQSIQVEIEKEKQLARHGSFHGHHCYLKASIEGRKKASAAKKEKNNAKGKANEDALADIHASHPYIAQTQKSQQPTPNHDDADFEEAIRTSVAATSHGNPEEDQMIERAIRASVMELHIASNEGDKSGAIHRAIQASVAEAAQARSEDRSKPQPATLDEPGYHENELAEALKRSVQENRRSEEGRTIADVDSDDSGIDSGNDENIKAAIERSRSAPIRQPMGETDEDDIQTAIELSRRAHEEHQQGLSKSKTEEEIVLEYIKKQSLAEEQLKKSVSANRDQ</sequence>
<dbReference type="Proteomes" id="UP000664534">
    <property type="component" value="Unassembled WGS sequence"/>
</dbReference>
<feature type="compositionally biased region" description="Low complexity" evidence="2">
    <location>
        <begin position="1"/>
        <end position="16"/>
    </location>
</feature>
<feature type="compositionally biased region" description="Basic and acidic residues" evidence="2">
    <location>
        <begin position="788"/>
        <end position="801"/>
    </location>
</feature>
<dbReference type="Pfam" id="PF06722">
    <property type="entry name" value="EryCIII-like_C"/>
    <property type="match status" value="1"/>
</dbReference>
<reference evidence="5" key="1">
    <citation type="submission" date="2021-03" db="EMBL/GenBank/DDBJ databases">
        <authorList>
            <person name="Tagirdzhanova G."/>
        </authorList>
    </citation>
    <scope>NUCLEOTIDE SEQUENCE</scope>
</reference>
<dbReference type="PANTHER" id="PTHR48050">
    <property type="entry name" value="STEROL 3-BETA-GLUCOSYLTRANSFERASE"/>
    <property type="match status" value="1"/>
</dbReference>
<dbReference type="PANTHER" id="PTHR48050:SF13">
    <property type="entry name" value="STEROL 3-BETA-GLUCOSYLTRANSFERASE UGT80A2"/>
    <property type="match status" value="1"/>
</dbReference>
<keyword evidence="1" id="KW-0808">Transferase</keyword>
<feature type="region of interest" description="Disordered" evidence="2">
    <location>
        <begin position="729"/>
        <end position="841"/>
    </location>
</feature>
<keyword evidence="6" id="KW-1185">Reference proteome</keyword>
<gene>
    <name evidence="5" type="ORF">IMSHALPRED_004851</name>
</gene>
<dbReference type="InterPro" id="IPR002213">
    <property type="entry name" value="UDP_glucos_trans"/>
</dbReference>
<organism evidence="5 6">
    <name type="scientific">Imshaugia aleurites</name>
    <dbReference type="NCBI Taxonomy" id="172621"/>
    <lineage>
        <taxon>Eukaryota</taxon>
        <taxon>Fungi</taxon>
        <taxon>Dikarya</taxon>
        <taxon>Ascomycota</taxon>
        <taxon>Pezizomycotina</taxon>
        <taxon>Lecanoromycetes</taxon>
        <taxon>OSLEUM clade</taxon>
        <taxon>Lecanoromycetidae</taxon>
        <taxon>Lecanorales</taxon>
        <taxon>Lecanorineae</taxon>
        <taxon>Parmeliaceae</taxon>
        <taxon>Imshaugia</taxon>
    </lineage>
</organism>
<dbReference type="SUPFAM" id="SSF53756">
    <property type="entry name" value="UDP-Glycosyltransferase/glycogen phosphorylase"/>
    <property type="match status" value="1"/>
</dbReference>
<evidence type="ECO:0008006" key="7">
    <source>
        <dbReference type="Google" id="ProtNLM"/>
    </source>
</evidence>
<proteinExistence type="predicted"/>
<name>A0A8H3F7Y3_9LECA</name>
<dbReference type="InterPro" id="IPR003903">
    <property type="entry name" value="UIM_dom"/>
</dbReference>
<dbReference type="CDD" id="cd03784">
    <property type="entry name" value="GT1_Gtf-like"/>
    <property type="match status" value="1"/>
</dbReference>
<dbReference type="Pfam" id="PF03033">
    <property type="entry name" value="Glyco_transf_28"/>
    <property type="match status" value="1"/>
</dbReference>
<dbReference type="GO" id="GO:0005975">
    <property type="term" value="P:carbohydrate metabolic process"/>
    <property type="evidence" value="ECO:0007669"/>
    <property type="project" value="InterPro"/>
</dbReference>
<dbReference type="InterPro" id="IPR010610">
    <property type="entry name" value="EryCIII-like_C"/>
</dbReference>
<dbReference type="Gene3D" id="3.40.50.2000">
    <property type="entry name" value="Glycogen Phosphorylase B"/>
    <property type="match status" value="2"/>
</dbReference>
<feature type="domain" description="Glycosyltransferase family 28 N-terminal" evidence="3">
    <location>
        <begin position="175"/>
        <end position="232"/>
    </location>
</feature>
<dbReference type="InterPro" id="IPR004276">
    <property type="entry name" value="GlycoTrans_28_N"/>
</dbReference>
<feature type="compositionally biased region" description="Low complexity" evidence="2">
    <location>
        <begin position="816"/>
        <end position="827"/>
    </location>
</feature>
<evidence type="ECO:0000259" key="3">
    <source>
        <dbReference type="Pfam" id="PF03033"/>
    </source>
</evidence>
<protein>
    <recommendedName>
        <fullName evidence="7">Glycosyltransferase family 28 N-terminal domain-containing protein</fullName>
    </recommendedName>
</protein>
<dbReference type="FunFam" id="3.40.50.2000:FF:000100">
    <property type="entry name" value="Glycosyltransferase family 1 protein"/>
    <property type="match status" value="1"/>
</dbReference>
<feature type="domain" description="Erythromycin biosynthesis protein CIII-like C-terminal" evidence="4">
    <location>
        <begin position="508"/>
        <end position="603"/>
    </location>
</feature>
<dbReference type="FunFam" id="3.40.50.2000:FF:000009">
    <property type="entry name" value="Sterol 3-beta-glucosyltransferase UGT80A2"/>
    <property type="match status" value="1"/>
</dbReference>
<feature type="compositionally biased region" description="Polar residues" evidence="2">
    <location>
        <begin position="67"/>
        <end position="83"/>
    </location>
</feature>
<dbReference type="GO" id="GO:0016906">
    <property type="term" value="F:sterol 3-beta-glucosyltransferase activity"/>
    <property type="evidence" value="ECO:0007669"/>
    <property type="project" value="UniProtKB-ARBA"/>
</dbReference>
<evidence type="ECO:0000313" key="6">
    <source>
        <dbReference type="Proteomes" id="UP000664534"/>
    </source>
</evidence>
<feature type="compositionally biased region" description="Polar residues" evidence="2">
    <location>
        <begin position="25"/>
        <end position="37"/>
    </location>
</feature>
<feature type="region of interest" description="Disordered" evidence="2">
    <location>
        <begin position="146"/>
        <end position="167"/>
    </location>
</feature>
<comment type="caution">
    <text evidence="5">The sequence shown here is derived from an EMBL/GenBank/DDBJ whole genome shotgun (WGS) entry which is preliminary data.</text>
</comment>
<evidence type="ECO:0000256" key="1">
    <source>
        <dbReference type="ARBA" id="ARBA00022679"/>
    </source>
</evidence>
<feature type="region of interest" description="Disordered" evidence="2">
    <location>
        <begin position="1147"/>
        <end position="1236"/>
    </location>
</feature>
<dbReference type="SMART" id="SM00726">
    <property type="entry name" value="UIM"/>
    <property type="match status" value="6"/>
</dbReference>
<evidence type="ECO:0000256" key="2">
    <source>
        <dbReference type="SAM" id="MobiDB-lite"/>
    </source>
</evidence>
<evidence type="ECO:0000259" key="4">
    <source>
        <dbReference type="Pfam" id="PF06722"/>
    </source>
</evidence>
<dbReference type="InterPro" id="IPR050426">
    <property type="entry name" value="Glycosyltransferase_28"/>
</dbReference>
<feature type="region of interest" description="Disordered" evidence="2">
    <location>
        <begin position="1"/>
        <end position="83"/>
    </location>
</feature>
<dbReference type="PROSITE" id="PS50330">
    <property type="entry name" value="UIM"/>
    <property type="match status" value="1"/>
</dbReference>
<accession>A0A8H3F7Y3</accession>
<dbReference type="OrthoDB" id="5835829at2759"/>